<dbReference type="PANTHER" id="PTHR14969:SF13">
    <property type="entry name" value="AT30094P"/>
    <property type="match status" value="1"/>
</dbReference>
<dbReference type="RefSeq" id="WP_358475240.1">
    <property type="nucleotide sequence ID" value="NZ_JBEZAE010000007.1"/>
</dbReference>
<gene>
    <name evidence="4" type="ORF">AB0A88_14695</name>
</gene>
<feature type="domain" description="Phosphatidic acid phosphatase type 2/haloperoxidase" evidence="3">
    <location>
        <begin position="111"/>
        <end position="220"/>
    </location>
</feature>
<feature type="region of interest" description="Disordered" evidence="1">
    <location>
        <begin position="1"/>
        <end position="30"/>
    </location>
</feature>
<feature type="transmembrane region" description="Helical" evidence="2">
    <location>
        <begin position="112"/>
        <end position="130"/>
    </location>
</feature>
<evidence type="ECO:0000256" key="2">
    <source>
        <dbReference type="SAM" id="Phobius"/>
    </source>
</evidence>
<feature type="compositionally biased region" description="Low complexity" evidence="1">
    <location>
        <begin position="1"/>
        <end position="16"/>
    </location>
</feature>
<name>A0ABV3C9C4_9ACTN</name>
<keyword evidence="5" id="KW-1185">Reference proteome</keyword>
<evidence type="ECO:0000259" key="3">
    <source>
        <dbReference type="SMART" id="SM00014"/>
    </source>
</evidence>
<dbReference type="PANTHER" id="PTHR14969">
    <property type="entry name" value="SPHINGOSINE-1-PHOSPHATE PHOSPHOHYDROLASE"/>
    <property type="match status" value="1"/>
</dbReference>
<dbReference type="InterPro" id="IPR036938">
    <property type="entry name" value="PAP2/HPO_sf"/>
</dbReference>
<evidence type="ECO:0000313" key="5">
    <source>
        <dbReference type="Proteomes" id="UP001551329"/>
    </source>
</evidence>
<dbReference type="EMBL" id="JBEZAE010000007">
    <property type="protein sequence ID" value="MEU7071379.1"/>
    <property type="molecule type" value="Genomic_DNA"/>
</dbReference>
<comment type="caution">
    <text evidence="4">The sequence shown here is derived from an EMBL/GenBank/DDBJ whole genome shotgun (WGS) entry which is preliminary data.</text>
</comment>
<dbReference type="SUPFAM" id="SSF48317">
    <property type="entry name" value="Acid phosphatase/Vanadium-dependent haloperoxidase"/>
    <property type="match status" value="1"/>
</dbReference>
<keyword evidence="2" id="KW-0812">Transmembrane</keyword>
<dbReference type="InterPro" id="IPR000326">
    <property type="entry name" value="PAP2/HPO"/>
</dbReference>
<proteinExistence type="predicted"/>
<organism evidence="4 5">
    <name type="scientific">Streptomyces narbonensis</name>
    <dbReference type="NCBI Taxonomy" id="67333"/>
    <lineage>
        <taxon>Bacteria</taxon>
        <taxon>Bacillati</taxon>
        <taxon>Actinomycetota</taxon>
        <taxon>Actinomycetes</taxon>
        <taxon>Kitasatosporales</taxon>
        <taxon>Streptomycetaceae</taxon>
        <taxon>Streptomyces</taxon>
    </lineage>
</organism>
<accession>A0ABV3C9C4</accession>
<keyword evidence="2" id="KW-0472">Membrane</keyword>
<evidence type="ECO:0000256" key="1">
    <source>
        <dbReference type="SAM" id="MobiDB-lite"/>
    </source>
</evidence>
<keyword evidence="2" id="KW-1133">Transmembrane helix</keyword>
<reference evidence="4 5" key="1">
    <citation type="submission" date="2024-06" db="EMBL/GenBank/DDBJ databases">
        <title>The Natural Products Discovery Center: Release of the First 8490 Sequenced Strains for Exploring Actinobacteria Biosynthetic Diversity.</title>
        <authorList>
            <person name="Kalkreuter E."/>
            <person name="Kautsar S.A."/>
            <person name="Yang D."/>
            <person name="Bader C.D."/>
            <person name="Teijaro C.N."/>
            <person name="Fluegel L."/>
            <person name="Davis C.M."/>
            <person name="Simpson J.R."/>
            <person name="Lauterbach L."/>
            <person name="Steele A.D."/>
            <person name="Gui C."/>
            <person name="Meng S."/>
            <person name="Li G."/>
            <person name="Viehrig K."/>
            <person name="Ye F."/>
            <person name="Su P."/>
            <person name="Kiefer A.F."/>
            <person name="Nichols A."/>
            <person name="Cepeda A.J."/>
            <person name="Yan W."/>
            <person name="Fan B."/>
            <person name="Jiang Y."/>
            <person name="Adhikari A."/>
            <person name="Zheng C.-J."/>
            <person name="Schuster L."/>
            <person name="Cowan T.M."/>
            <person name="Smanski M.J."/>
            <person name="Chevrette M.G."/>
            <person name="De Carvalho L.P.S."/>
            <person name="Shen B."/>
        </authorList>
    </citation>
    <scope>NUCLEOTIDE SEQUENCE [LARGE SCALE GENOMIC DNA]</scope>
    <source>
        <strain evidence="4 5">NPDC045974</strain>
    </source>
</reference>
<feature type="transmembrane region" description="Helical" evidence="2">
    <location>
        <begin position="178"/>
        <end position="199"/>
    </location>
</feature>
<protein>
    <submittedName>
        <fullName evidence="4">Phosphatase PAP2 family protein</fullName>
    </submittedName>
</protein>
<evidence type="ECO:0000313" key="4">
    <source>
        <dbReference type="EMBL" id="MEU7071379.1"/>
    </source>
</evidence>
<dbReference type="SMART" id="SM00014">
    <property type="entry name" value="acidPPc"/>
    <property type="match status" value="1"/>
</dbReference>
<feature type="transmembrane region" description="Helical" evidence="2">
    <location>
        <begin position="205"/>
        <end position="227"/>
    </location>
</feature>
<feature type="transmembrane region" description="Helical" evidence="2">
    <location>
        <begin position="150"/>
        <end position="171"/>
    </location>
</feature>
<dbReference type="Pfam" id="PF01569">
    <property type="entry name" value="PAP2"/>
    <property type="match status" value="1"/>
</dbReference>
<dbReference type="Proteomes" id="UP001551329">
    <property type="component" value="Unassembled WGS sequence"/>
</dbReference>
<dbReference type="CDD" id="cd03392">
    <property type="entry name" value="PAP2_like_2"/>
    <property type="match status" value="1"/>
</dbReference>
<feature type="transmembrane region" description="Helical" evidence="2">
    <location>
        <begin position="75"/>
        <end position="105"/>
    </location>
</feature>
<sequence length="242" mass="25987">MTGTPAQTQATSAPAPSRRHRPSPAARRSGPPALGAVFLLVTTALAATVLARPGRPVLQPLDDIWLRWMGGPHDGAYAVVATVLDWFGGPLGVVVPVGLLVFLAVRKRWPSLFCLLTAYLVGNFLVVQALKYGVDRPRPTDPLVRVDHGSFPSGHAAGTALLVVIAVALLVPAGRRRGWWAAGAVLTLAMMWSRTWLHAHWLSDTLAGATTGAGMALLVWWAFTPLLNREERTRHDRSPQAA</sequence>
<dbReference type="Gene3D" id="1.20.144.10">
    <property type="entry name" value="Phosphatidic acid phosphatase type 2/haloperoxidase"/>
    <property type="match status" value="1"/>
</dbReference>